<sequence>MTGNVRAFECRMCGHCCKGEGGIVMATKDQKRLAEHLGLDLPDFLARYTRTSGGKVLLVTGGDEYCIFFRQGVGCGVHPGRPDICRAWPFFKGNLIDELSWRMVQEYCPGIRPEAGHEEFRRQGLEYLKGLALEDDPDTAPEALLHLPD</sequence>
<dbReference type="Proteomes" id="UP000580856">
    <property type="component" value="Unassembled WGS sequence"/>
</dbReference>
<dbReference type="PANTHER" id="PTHR35866">
    <property type="entry name" value="PUTATIVE-RELATED"/>
    <property type="match status" value="1"/>
</dbReference>
<proteinExistence type="predicted"/>
<gene>
    <name evidence="1" type="ORF">GGQ74_000981</name>
</gene>
<dbReference type="RefSeq" id="WP_167940404.1">
    <property type="nucleotide sequence ID" value="NZ_JAATJA010000001.1"/>
</dbReference>
<name>A0A846QGI1_9BACT</name>
<protein>
    <recommendedName>
        <fullName evidence="3">YkgJ family cysteine cluster protein</fullName>
    </recommendedName>
</protein>
<dbReference type="Pfam" id="PF03692">
    <property type="entry name" value="CxxCxxCC"/>
    <property type="match status" value="1"/>
</dbReference>
<evidence type="ECO:0000313" key="2">
    <source>
        <dbReference type="Proteomes" id="UP000580856"/>
    </source>
</evidence>
<organism evidence="1 2">
    <name type="scientific">Desulfobaculum xiamenense</name>
    <dbReference type="NCBI Taxonomy" id="995050"/>
    <lineage>
        <taxon>Bacteria</taxon>
        <taxon>Pseudomonadati</taxon>
        <taxon>Thermodesulfobacteriota</taxon>
        <taxon>Desulfovibrionia</taxon>
        <taxon>Desulfovibrionales</taxon>
        <taxon>Desulfovibrionaceae</taxon>
        <taxon>Desulfobaculum</taxon>
    </lineage>
</organism>
<dbReference type="InterPro" id="IPR005358">
    <property type="entry name" value="Puta_zinc/iron-chelating_dom"/>
</dbReference>
<dbReference type="PANTHER" id="PTHR35866:SF1">
    <property type="entry name" value="YKGJ FAMILY CYSTEINE CLUSTER PROTEIN"/>
    <property type="match status" value="1"/>
</dbReference>
<dbReference type="EMBL" id="JAATJA010000001">
    <property type="protein sequence ID" value="NJB67341.1"/>
    <property type="molecule type" value="Genomic_DNA"/>
</dbReference>
<reference evidence="1 2" key="1">
    <citation type="submission" date="2020-03" db="EMBL/GenBank/DDBJ databases">
        <title>Genomic Encyclopedia of Type Strains, Phase IV (KMG-IV): sequencing the most valuable type-strain genomes for metagenomic binning, comparative biology and taxonomic classification.</title>
        <authorList>
            <person name="Goeker M."/>
        </authorList>
    </citation>
    <scope>NUCLEOTIDE SEQUENCE [LARGE SCALE GENOMIC DNA]</scope>
    <source>
        <strain evidence="1 2">DSM 24233</strain>
    </source>
</reference>
<evidence type="ECO:0000313" key="1">
    <source>
        <dbReference type="EMBL" id="NJB67341.1"/>
    </source>
</evidence>
<comment type="caution">
    <text evidence="1">The sequence shown here is derived from an EMBL/GenBank/DDBJ whole genome shotgun (WGS) entry which is preliminary data.</text>
</comment>
<dbReference type="AlphaFoldDB" id="A0A846QGI1"/>
<accession>A0A846QGI1</accession>
<evidence type="ECO:0008006" key="3">
    <source>
        <dbReference type="Google" id="ProtNLM"/>
    </source>
</evidence>
<keyword evidence="2" id="KW-1185">Reference proteome</keyword>